<keyword evidence="3" id="KW-1185">Reference proteome</keyword>
<reference evidence="2" key="1">
    <citation type="submission" date="2020-10" db="EMBL/GenBank/DDBJ databases">
        <authorList>
            <person name="Han B."/>
            <person name="Lu T."/>
            <person name="Zhao Q."/>
            <person name="Huang X."/>
            <person name="Zhao Y."/>
        </authorList>
    </citation>
    <scope>NUCLEOTIDE SEQUENCE</scope>
</reference>
<dbReference type="EMBL" id="CAJGYO010000001">
    <property type="protein sequence ID" value="CAD6204596.1"/>
    <property type="molecule type" value="Genomic_DNA"/>
</dbReference>
<dbReference type="Proteomes" id="UP000604825">
    <property type="component" value="Unassembled WGS sequence"/>
</dbReference>
<evidence type="ECO:0000313" key="2">
    <source>
        <dbReference type="EMBL" id="CAD6204596.1"/>
    </source>
</evidence>
<protein>
    <submittedName>
        <fullName evidence="2">Uncharacterized protein</fullName>
    </submittedName>
</protein>
<organism evidence="2 3">
    <name type="scientific">Miscanthus lutarioriparius</name>
    <dbReference type="NCBI Taxonomy" id="422564"/>
    <lineage>
        <taxon>Eukaryota</taxon>
        <taxon>Viridiplantae</taxon>
        <taxon>Streptophyta</taxon>
        <taxon>Embryophyta</taxon>
        <taxon>Tracheophyta</taxon>
        <taxon>Spermatophyta</taxon>
        <taxon>Magnoliopsida</taxon>
        <taxon>Liliopsida</taxon>
        <taxon>Poales</taxon>
        <taxon>Poaceae</taxon>
        <taxon>PACMAD clade</taxon>
        <taxon>Panicoideae</taxon>
        <taxon>Andropogonodae</taxon>
        <taxon>Andropogoneae</taxon>
        <taxon>Saccharinae</taxon>
        <taxon>Miscanthus</taxon>
    </lineage>
</organism>
<sequence>MRDSDLEATLEADRKASESYLNQSTLQPERSLVCQHMQEQNAAGWPRDHLDGAANVGVRSSDNEAKLGTGLKTEEHAAAEEV</sequence>
<evidence type="ECO:0000313" key="3">
    <source>
        <dbReference type="Proteomes" id="UP000604825"/>
    </source>
</evidence>
<evidence type="ECO:0000256" key="1">
    <source>
        <dbReference type="SAM" id="MobiDB-lite"/>
    </source>
</evidence>
<accession>A0A811MGW1</accession>
<dbReference type="PANTHER" id="PTHR33890:SF5">
    <property type="entry name" value="OS10G0571000 PROTEIN"/>
    <property type="match status" value="1"/>
</dbReference>
<comment type="caution">
    <text evidence="2">The sequence shown here is derived from an EMBL/GenBank/DDBJ whole genome shotgun (WGS) entry which is preliminary data.</text>
</comment>
<feature type="compositionally biased region" description="Basic and acidic residues" evidence="1">
    <location>
        <begin position="1"/>
        <end position="17"/>
    </location>
</feature>
<proteinExistence type="predicted"/>
<gene>
    <name evidence="2" type="ORF">NCGR_LOCUS2589</name>
</gene>
<dbReference type="AlphaFoldDB" id="A0A811MGW1"/>
<feature type="compositionally biased region" description="Basic and acidic residues" evidence="1">
    <location>
        <begin position="72"/>
        <end position="82"/>
    </location>
</feature>
<feature type="region of interest" description="Disordered" evidence="1">
    <location>
        <begin position="1"/>
        <end position="24"/>
    </location>
</feature>
<name>A0A811MGW1_9POAL</name>
<dbReference type="PANTHER" id="PTHR33890">
    <property type="entry name" value="OS10G0571000 PROTEIN"/>
    <property type="match status" value="1"/>
</dbReference>
<feature type="region of interest" description="Disordered" evidence="1">
    <location>
        <begin position="38"/>
        <end position="82"/>
    </location>
</feature>